<proteinExistence type="predicted"/>
<name>K2PRE8_9HYPH</name>
<dbReference type="PATRIC" id="fig|1231190.3.peg.1297"/>
<dbReference type="EMBL" id="AMSI01000003">
    <property type="protein sequence ID" value="EKF43592.1"/>
    <property type="molecule type" value="Genomic_DNA"/>
</dbReference>
<feature type="domain" description="MaoC-like" evidence="1">
    <location>
        <begin position="20"/>
        <end position="66"/>
    </location>
</feature>
<evidence type="ECO:0000313" key="2">
    <source>
        <dbReference type="EMBL" id="EKF43592.1"/>
    </source>
</evidence>
<dbReference type="SUPFAM" id="SSF54637">
    <property type="entry name" value="Thioesterase/thiol ester dehydrase-isomerase"/>
    <property type="match status" value="1"/>
</dbReference>
<dbReference type="STRING" id="721133.SAMN05216176_10172"/>
<dbReference type="Pfam" id="PF01575">
    <property type="entry name" value="MaoC_dehydratas"/>
    <property type="match status" value="1"/>
</dbReference>
<dbReference type="CDD" id="cd03454">
    <property type="entry name" value="YdeM"/>
    <property type="match status" value="1"/>
</dbReference>
<dbReference type="InterPro" id="IPR029069">
    <property type="entry name" value="HotDog_dom_sf"/>
</dbReference>
<accession>K2PRE8</accession>
<evidence type="ECO:0000259" key="1">
    <source>
        <dbReference type="Pfam" id="PF01575"/>
    </source>
</evidence>
<organism evidence="2 3">
    <name type="scientific">Nitratireductor indicus C115</name>
    <dbReference type="NCBI Taxonomy" id="1231190"/>
    <lineage>
        <taxon>Bacteria</taxon>
        <taxon>Pseudomonadati</taxon>
        <taxon>Pseudomonadota</taxon>
        <taxon>Alphaproteobacteria</taxon>
        <taxon>Hyphomicrobiales</taxon>
        <taxon>Phyllobacteriaceae</taxon>
        <taxon>Nitratireductor</taxon>
    </lineage>
</organism>
<gene>
    <name evidence="2" type="ORF">NA8A_06153</name>
</gene>
<comment type="caution">
    <text evidence="2">The sequence shown here is derived from an EMBL/GenBank/DDBJ whole genome shotgun (WGS) entry which is preliminary data.</text>
</comment>
<dbReference type="OrthoDB" id="9797938at2"/>
<dbReference type="eggNOG" id="COG2030">
    <property type="taxonomic scope" value="Bacteria"/>
</dbReference>
<keyword evidence="3" id="KW-1185">Reference proteome</keyword>
<reference evidence="2 3" key="1">
    <citation type="journal article" date="2012" name="J. Bacteriol.">
        <title>Genome Sequence of Nitratireductor indicus Type Strain C115.</title>
        <authorList>
            <person name="Lai Q."/>
            <person name="Li G."/>
            <person name="Yu Z."/>
            <person name="Shao Z."/>
        </authorList>
    </citation>
    <scope>NUCLEOTIDE SEQUENCE [LARGE SCALE GENOMIC DNA]</scope>
    <source>
        <strain evidence="2 3">C115</strain>
    </source>
</reference>
<dbReference type="Proteomes" id="UP000007374">
    <property type="component" value="Unassembled WGS sequence"/>
</dbReference>
<dbReference type="InterPro" id="IPR002539">
    <property type="entry name" value="MaoC-like_dom"/>
</dbReference>
<sequence length="155" mass="17414">MSLDRFLRLGETVILGTHSFDPEEIKVFARKFDPQPFHTDEEAARHSLLGGLCASGWHTCAMWMKYNLIAQEEELRQPWPGPEPKPEFGPSPGFSDLKWPKPVYAGDEITFTRCATGYRQLSSRPGWKILTLQSGARNQHGDAVLSMTNAVLLKA</sequence>
<dbReference type="Gene3D" id="3.10.129.10">
    <property type="entry name" value="Hotdog Thioesterase"/>
    <property type="match status" value="1"/>
</dbReference>
<dbReference type="RefSeq" id="WP_009449794.1">
    <property type="nucleotide sequence ID" value="NZ_AMSI01000003.1"/>
</dbReference>
<dbReference type="AlphaFoldDB" id="K2PRE8"/>
<evidence type="ECO:0000313" key="3">
    <source>
        <dbReference type="Proteomes" id="UP000007374"/>
    </source>
</evidence>
<protein>
    <submittedName>
        <fullName evidence="2">MaoC-like dehydratase</fullName>
    </submittedName>
</protein>